<organism evidence="2 3">
    <name type="scientific">Natronobacterium gregoryi</name>
    <dbReference type="NCBI Taxonomy" id="44930"/>
    <lineage>
        <taxon>Archaea</taxon>
        <taxon>Methanobacteriati</taxon>
        <taxon>Methanobacteriota</taxon>
        <taxon>Stenosarchaea group</taxon>
        <taxon>Halobacteria</taxon>
        <taxon>Halobacteriales</taxon>
        <taxon>Natrialbaceae</taxon>
        <taxon>Natronobacterium</taxon>
    </lineage>
</organism>
<keyword evidence="1" id="KW-0472">Membrane</keyword>
<reference evidence="2 3" key="1">
    <citation type="submission" date="2016-10" db="EMBL/GenBank/DDBJ databases">
        <authorList>
            <person name="de Groot N.N."/>
        </authorList>
    </citation>
    <scope>NUCLEOTIDE SEQUENCE [LARGE SCALE GENOMIC DNA]</scope>
    <source>
        <strain evidence="2 3">SP2</strain>
    </source>
</reference>
<dbReference type="GeneID" id="14209514"/>
<sequence length="72" mass="7774">MFTILTPLLTLLGAYAVYADAVARDTDSPIGWALCTAAVGFLLGPLFLGGFLVVYLFLHALERWWGARKTGA</sequence>
<protein>
    <submittedName>
        <fullName evidence="2">Uncharacterized protein</fullName>
    </submittedName>
</protein>
<dbReference type="OMA" id="MFTILTP"/>
<keyword evidence="1" id="KW-0812">Transmembrane</keyword>
<feature type="transmembrane region" description="Helical" evidence="1">
    <location>
        <begin position="29"/>
        <end position="58"/>
    </location>
</feature>
<evidence type="ECO:0000313" key="2">
    <source>
        <dbReference type="EMBL" id="SFJ72386.1"/>
    </source>
</evidence>
<name>A0A1I3TRW9_9EURY</name>
<accession>A0A1I3TRW9</accession>
<dbReference type="RefSeq" id="WP_005579097.1">
    <property type="nucleotide sequence ID" value="NZ_FORO01000066.1"/>
</dbReference>
<gene>
    <name evidence="2" type="ORF">SAMN05443661_1663</name>
</gene>
<dbReference type="Proteomes" id="UP000182829">
    <property type="component" value="Unassembled WGS sequence"/>
</dbReference>
<evidence type="ECO:0000313" key="3">
    <source>
        <dbReference type="Proteomes" id="UP000182829"/>
    </source>
</evidence>
<dbReference type="EMBL" id="FORO01000066">
    <property type="protein sequence ID" value="SFJ72386.1"/>
    <property type="molecule type" value="Genomic_DNA"/>
</dbReference>
<proteinExistence type="predicted"/>
<dbReference type="AlphaFoldDB" id="A0A1I3TRW9"/>
<keyword evidence="1" id="KW-1133">Transmembrane helix</keyword>
<evidence type="ECO:0000256" key="1">
    <source>
        <dbReference type="SAM" id="Phobius"/>
    </source>
</evidence>